<protein>
    <recommendedName>
        <fullName evidence="3">DNA-damage-inducible protein D</fullName>
    </recommendedName>
</protein>
<evidence type="ECO:0000313" key="2">
    <source>
        <dbReference type="Proteomes" id="UP000270343"/>
    </source>
</evidence>
<dbReference type="AlphaFoldDB" id="A0A3B0AMD3"/>
<organism evidence="1 2">
    <name type="scientific">Streptomyces klenkii</name>
    <dbReference type="NCBI Taxonomy" id="1420899"/>
    <lineage>
        <taxon>Bacteria</taxon>
        <taxon>Bacillati</taxon>
        <taxon>Actinomycetota</taxon>
        <taxon>Actinomycetes</taxon>
        <taxon>Kitasatosporales</taxon>
        <taxon>Streptomycetaceae</taxon>
        <taxon>Streptomyces</taxon>
    </lineage>
</organism>
<dbReference type="Pfam" id="PF13310">
    <property type="entry name" value="Virulence_RhuM"/>
    <property type="match status" value="1"/>
</dbReference>
<gene>
    <name evidence="1" type="ORF">D7231_31750</name>
</gene>
<name>A0A3B0AMD3_9ACTN</name>
<dbReference type="OrthoDB" id="9812611at2"/>
<evidence type="ECO:0000313" key="1">
    <source>
        <dbReference type="EMBL" id="RKN61849.1"/>
    </source>
</evidence>
<dbReference type="EMBL" id="RBAM01000024">
    <property type="protein sequence ID" value="RKN61849.1"/>
    <property type="molecule type" value="Genomic_DNA"/>
</dbReference>
<comment type="caution">
    <text evidence="1">The sequence shown here is derived from an EMBL/GenBank/DDBJ whole genome shotgun (WGS) entry which is preliminary data.</text>
</comment>
<accession>A0A3B0AMD3</accession>
<keyword evidence="2" id="KW-1185">Reference proteome</keyword>
<evidence type="ECO:0008006" key="3">
    <source>
        <dbReference type="Google" id="ProtNLM"/>
    </source>
</evidence>
<reference evidence="1 2" key="1">
    <citation type="journal article" date="2015" name="Antonie Van Leeuwenhoek">
        <title>Streptomyces klenkii sp. nov., isolated from deep marine sediment.</title>
        <authorList>
            <person name="Veyisoglu A."/>
            <person name="Sahin N."/>
        </authorList>
    </citation>
    <scope>NUCLEOTIDE SEQUENCE [LARGE SCALE GENOMIC DNA]</scope>
    <source>
        <strain evidence="1 2">KCTC 29202</strain>
    </source>
</reference>
<dbReference type="RefSeq" id="WP_120759273.1">
    <property type="nucleotide sequence ID" value="NZ_RBAM01000024.1"/>
</dbReference>
<dbReference type="InterPro" id="IPR011204">
    <property type="entry name" value="Virulence_RhuM-like"/>
</dbReference>
<dbReference type="Proteomes" id="UP000270343">
    <property type="component" value="Unassembled WGS sequence"/>
</dbReference>
<proteinExistence type="predicted"/>
<sequence length="254" mass="28894">MDAYGREHWNGREMQPLMEYSQWRDYAAVIRKARASLALVEGESAAQKHFAETRNLVRIGSGARREAQDFRLTRFGAYLTAMAGDDTKSAVAHARVYFAVRTREAELGALEAEEVRQTALARSREMVDYRVFRDMMAENAPDYSPSSPATRMFFAMVQNELYRHLTGMDAQEIRSAREINTWPGRLEGKLPRTADRKVAKNYLTAAELAKLDRLVARLCLRAMDIADDDVHLSLAKWDGLVRTELMMSRRALAA</sequence>